<dbReference type="InterPro" id="IPR013325">
    <property type="entry name" value="RNA_pol_sigma_r2"/>
</dbReference>
<dbReference type="EMBL" id="AP019620">
    <property type="protein sequence ID" value="BBJ37755.1"/>
    <property type="molecule type" value="Genomic_DNA"/>
</dbReference>
<sequence>MKFGLAGGASTVAITEARVMCRAAFGAHASTALAITSACWAVGEWMPRNVPDEPPLDFQAFYQQYHRPCLRYAMLHFGDPAAAVETVETTFAELLQSWTDVLTAPSVQRYAHSVLRSAITSRPVATGRDSARSCRPPPSPRCVPPPVGNWRYGNPPFASMRR</sequence>
<evidence type="ECO:0000313" key="1">
    <source>
        <dbReference type="EMBL" id="BBJ37755.1"/>
    </source>
</evidence>
<dbReference type="GO" id="GO:0003700">
    <property type="term" value="F:DNA-binding transcription factor activity"/>
    <property type="evidence" value="ECO:0007669"/>
    <property type="project" value="InterPro"/>
</dbReference>
<organism evidence="1 2">
    <name type="scientific">Streptomyces antimycoticus</name>
    <dbReference type="NCBI Taxonomy" id="68175"/>
    <lineage>
        <taxon>Bacteria</taxon>
        <taxon>Bacillati</taxon>
        <taxon>Actinomycetota</taxon>
        <taxon>Actinomycetes</taxon>
        <taxon>Kitasatosporales</taxon>
        <taxon>Streptomycetaceae</taxon>
        <taxon>Streptomyces</taxon>
        <taxon>Streptomyces violaceusniger group</taxon>
    </lineage>
</organism>
<dbReference type="AlphaFoldDB" id="A0A499UAJ7"/>
<accession>A0A499UAJ7</accession>
<proteinExistence type="predicted"/>
<gene>
    <name evidence="1" type="ORF">SSPO_004730</name>
</gene>
<reference evidence="1 2" key="1">
    <citation type="journal article" date="2020" name="Int. J. Syst. Evol. Microbiol.">
        <title>Reclassification of Streptomyces castelarensis and Streptomyces sporoclivatus as later heterotypic synonyms of Streptomyces antimycoticus.</title>
        <authorList>
            <person name="Komaki H."/>
            <person name="Tamura T."/>
        </authorList>
    </citation>
    <scope>NUCLEOTIDE SEQUENCE [LARGE SCALE GENOMIC DNA]</scope>
    <source>
        <strain evidence="1 2">NBRC 100767</strain>
    </source>
</reference>
<name>A0A499UAJ7_9ACTN</name>
<dbReference type="GO" id="GO:0006352">
    <property type="term" value="P:DNA-templated transcription initiation"/>
    <property type="evidence" value="ECO:0007669"/>
    <property type="project" value="InterPro"/>
</dbReference>
<evidence type="ECO:0000313" key="2">
    <source>
        <dbReference type="Proteomes" id="UP000463951"/>
    </source>
</evidence>
<dbReference type="Gene3D" id="1.10.1740.10">
    <property type="match status" value="1"/>
</dbReference>
<dbReference type="SUPFAM" id="SSF88946">
    <property type="entry name" value="Sigma2 domain of RNA polymerase sigma factors"/>
    <property type="match status" value="1"/>
</dbReference>
<dbReference type="Proteomes" id="UP000463951">
    <property type="component" value="Chromosome"/>
</dbReference>
<protein>
    <submittedName>
        <fullName evidence="1">Uncharacterized protein</fullName>
    </submittedName>
</protein>